<dbReference type="AlphaFoldDB" id="A0AAE1B7M9"/>
<organism evidence="1 2">
    <name type="scientific">Elysia crispata</name>
    <name type="common">lettuce slug</name>
    <dbReference type="NCBI Taxonomy" id="231223"/>
    <lineage>
        <taxon>Eukaryota</taxon>
        <taxon>Metazoa</taxon>
        <taxon>Spiralia</taxon>
        <taxon>Lophotrochozoa</taxon>
        <taxon>Mollusca</taxon>
        <taxon>Gastropoda</taxon>
        <taxon>Heterobranchia</taxon>
        <taxon>Euthyneura</taxon>
        <taxon>Panpulmonata</taxon>
        <taxon>Sacoglossa</taxon>
        <taxon>Placobranchoidea</taxon>
        <taxon>Plakobranchidae</taxon>
        <taxon>Elysia</taxon>
    </lineage>
</organism>
<sequence>MQDGLNIDKSFCKETVRLIVGQSCKSRTAHHHNTGITKEGPKIESSPKASLFKEQKNPIVITQTIRQEIKDTYTKLSVNPNPLLRWNPQESTLCSSALRQVKVYNTGAPLVTWVTVSPGYLESSSPESSNSIVEITIILLSCFASISVVLWQWFKAISELNFVVNICKIFGFGKVDWLMQRCDDGLKSPDLLQGLPIDALTR</sequence>
<evidence type="ECO:0000313" key="2">
    <source>
        <dbReference type="Proteomes" id="UP001283361"/>
    </source>
</evidence>
<evidence type="ECO:0000313" key="1">
    <source>
        <dbReference type="EMBL" id="KAK3801110.1"/>
    </source>
</evidence>
<name>A0AAE1B7M9_9GAST</name>
<keyword evidence="2" id="KW-1185">Reference proteome</keyword>
<gene>
    <name evidence="1" type="ORF">RRG08_029370</name>
</gene>
<dbReference type="Proteomes" id="UP001283361">
    <property type="component" value="Unassembled WGS sequence"/>
</dbReference>
<proteinExistence type="predicted"/>
<comment type="caution">
    <text evidence="1">The sequence shown here is derived from an EMBL/GenBank/DDBJ whole genome shotgun (WGS) entry which is preliminary data.</text>
</comment>
<accession>A0AAE1B7M9</accession>
<reference evidence="1" key="1">
    <citation type="journal article" date="2023" name="G3 (Bethesda)">
        <title>A reference genome for the long-term kleptoplast-retaining sea slug Elysia crispata morphotype clarki.</title>
        <authorList>
            <person name="Eastman K.E."/>
            <person name="Pendleton A.L."/>
            <person name="Shaikh M.A."/>
            <person name="Suttiyut T."/>
            <person name="Ogas R."/>
            <person name="Tomko P."/>
            <person name="Gavelis G."/>
            <person name="Widhalm J.R."/>
            <person name="Wisecaver J.H."/>
        </authorList>
    </citation>
    <scope>NUCLEOTIDE SEQUENCE</scope>
    <source>
        <strain evidence="1">ECLA1</strain>
    </source>
</reference>
<dbReference type="EMBL" id="JAWDGP010000365">
    <property type="protein sequence ID" value="KAK3801110.1"/>
    <property type="molecule type" value="Genomic_DNA"/>
</dbReference>
<protein>
    <submittedName>
        <fullName evidence="1">Uncharacterized protein</fullName>
    </submittedName>
</protein>